<dbReference type="InterPro" id="IPR018984">
    <property type="entry name" value="Histidine_kinase_N"/>
</dbReference>
<evidence type="ECO:0000313" key="11">
    <source>
        <dbReference type="Proteomes" id="UP000266016"/>
    </source>
</evidence>
<dbReference type="Pfam" id="PF00512">
    <property type="entry name" value="HisKA"/>
    <property type="match status" value="1"/>
</dbReference>
<keyword evidence="6 10" id="KW-0418">Kinase</keyword>
<evidence type="ECO:0000256" key="5">
    <source>
        <dbReference type="ARBA" id="ARBA00022741"/>
    </source>
</evidence>
<name>A0A398BEF9_9BACI</name>
<evidence type="ECO:0000256" key="8">
    <source>
        <dbReference type="ARBA" id="ARBA00023012"/>
    </source>
</evidence>
<dbReference type="EC" id="2.7.13.3" evidence="2"/>
<dbReference type="SMART" id="SM00388">
    <property type="entry name" value="HisKA"/>
    <property type="match status" value="1"/>
</dbReference>
<evidence type="ECO:0000256" key="3">
    <source>
        <dbReference type="ARBA" id="ARBA00022553"/>
    </source>
</evidence>
<dbReference type="Pfam" id="PF02518">
    <property type="entry name" value="HATPase_c"/>
    <property type="match status" value="1"/>
</dbReference>
<dbReference type="SUPFAM" id="SSF47384">
    <property type="entry name" value="Homodimeric domain of signal transducing histidine kinase"/>
    <property type="match status" value="1"/>
</dbReference>
<dbReference type="InterPro" id="IPR005467">
    <property type="entry name" value="His_kinase_dom"/>
</dbReference>
<evidence type="ECO:0000256" key="1">
    <source>
        <dbReference type="ARBA" id="ARBA00000085"/>
    </source>
</evidence>
<evidence type="ECO:0000256" key="7">
    <source>
        <dbReference type="ARBA" id="ARBA00022840"/>
    </source>
</evidence>
<keyword evidence="3" id="KW-0597">Phosphoprotein</keyword>
<evidence type="ECO:0000259" key="9">
    <source>
        <dbReference type="PROSITE" id="PS50109"/>
    </source>
</evidence>
<dbReference type="InterPro" id="IPR036890">
    <property type="entry name" value="HATPase_C_sf"/>
</dbReference>
<dbReference type="PANTHER" id="PTHR43065:SF10">
    <property type="entry name" value="PEROXIDE STRESS-ACTIVATED HISTIDINE KINASE MAK3"/>
    <property type="match status" value="1"/>
</dbReference>
<dbReference type="EMBL" id="QWVS01000016">
    <property type="protein sequence ID" value="RID86100.1"/>
    <property type="molecule type" value="Genomic_DNA"/>
</dbReference>
<dbReference type="Pfam" id="PF09385">
    <property type="entry name" value="HisK_N"/>
    <property type="match status" value="1"/>
</dbReference>
<dbReference type="InterPro" id="IPR003661">
    <property type="entry name" value="HisK_dim/P_dom"/>
</dbReference>
<reference evidence="10 11" key="1">
    <citation type="submission" date="2018-08" db="EMBL/GenBank/DDBJ databases">
        <title>Bacillus jemisoniae sp. nov., Bacillus chryseoplanitiae sp. nov., Bacillus resnikiae sp. nov., and Bacillus frankliniae sp. nov., isolated from Viking spacecraft and associated surfaces.</title>
        <authorList>
            <person name="Seuylemezian A."/>
            <person name="Vaishampayan P."/>
        </authorList>
    </citation>
    <scope>NUCLEOTIDE SEQUENCE [LARGE SCALE GENOMIC DNA]</scope>
    <source>
        <strain evidence="10 11">MA001</strain>
    </source>
</reference>
<sequence>MEGEMLFNNATAIDFLMDHKDRIISQWTQFSLSGEKVEQFFKLFIEKMKKQQSTLEECLDSLSENIATEQFLQVMSMEEFTKTITTGRSIMIEEILSLHLTPYDSLRLINEINRSLDQLIQQTITHYAKLQTKSLEEQYYFISQTHKDRLTLLGQMTSSFVHEFRNPLTSIMGFIQLLQSEHPEVKYLDIISSELNQLNGRITQFLNLSKKEKASEFIDSFSISKLVNDVIEFLYPSILEANATVSYAIPDDIMIRGSKEEIRQVLLNIILNALDVIPTTSVPTITISGTQSREGLLLTIANNGPKIPDDVLPTIFDPFVTTKTKGTGLGLFVCKEIIEKHGGSLTCNSSNFLTTFTIHLPI</sequence>
<comment type="caution">
    <text evidence="10">The sequence shown here is derived from an EMBL/GenBank/DDBJ whole genome shotgun (WGS) entry which is preliminary data.</text>
</comment>
<evidence type="ECO:0000256" key="6">
    <source>
        <dbReference type="ARBA" id="ARBA00022777"/>
    </source>
</evidence>
<comment type="catalytic activity">
    <reaction evidence="1">
        <text>ATP + protein L-histidine = ADP + protein N-phospho-L-histidine.</text>
        <dbReference type="EC" id="2.7.13.3"/>
    </reaction>
</comment>
<dbReference type="InterPro" id="IPR036097">
    <property type="entry name" value="HisK_dim/P_sf"/>
</dbReference>
<dbReference type="CDD" id="cd00082">
    <property type="entry name" value="HisKA"/>
    <property type="match status" value="1"/>
</dbReference>
<keyword evidence="8" id="KW-0902">Two-component regulatory system</keyword>
<dbReference type="AlphaFoldDB" id="A0A398BEF9"/>
<keyword evidence="5" id="KW-0547">Nucleotide-binding</keyword>
<keyword evidence="11" id="KW-1185">Reference proteome</keyword>
<dbReference type="Proteomes" id="UP000266016">
    <property type="component" value="Unassembled WGS sequence"/>
</dbReference>
<evidence type="ECO:0000256" key="2">
    <source>
        <dbReference type="ARBA" id="ARBA00012438"/>
    </source>
</evidence>
<dbReference type="InterPro" id="IPR004358">
    <property type="entry name" value="Sig_transdc_His_kin-like_C"/>
</dbReference>
<evidence type="ECO:0000256" key="4">
    <source>
        <dbReference type="ARBA" id="ARBA00022679"/>
    </source>
</evidence>
<organism evidence="10 11">
    <name type="scientific">Peribacillus asahii</name>
    <dbReference type="NCBI Taxonomy" id="228899"/>
    <lineage>
        <taxon>Bacteria</taxon>
        <taxon>Bacillati</taxon>
        <taxon>Bacillota</taxon>
        <taxon>Bacilli</taxon>
        <taxon>Bacillales</taxon>
        <taxon>Bacillaceae</taxon>
        <taxon>Peribacillus</taxon>
    </lineage>
</organism>
<proteinExistence type="predicted"/>
<dbReference type="Gene3D" id="1.10.287.130">
    <property type="match status" value="1"/>
</dbReference>
<dbReference type="Gene3D" id="3.30.565.10">
    <property type="entry name" value="Histidine kinase-like ATPase, C-terminal domain"/>
    <property type="match status" value="1"/>
</dbReference>
<feature type="domain" description="Histidine kinase" evidence="9">
    <location>
        <begin position="159"/>
        <end position="362"/>
    </location>
</feature>
<gene>
    <name evidence="10" type="ORF">D1953_10015</name>
</gene>
<accession>A0A398BEF9</accession>
<dbReference type="PANTHER" id="PTHR43065">
    <property type="entry name" value="SENSOR HISTIDINE KINASE"/>
    <property type="match status" value="1"/>
</dbReference>
<dbReference type="SUPFAM" id="SSF55874">
    <property type="entry name" value="ATPase domain of HSP90 chaperone/DNA topoisomerase II/histidine kinase"/>
    <property type="match status" value="1"/>
</dbReference>
<dbReference type="GO" id="GO:0000155">
    <property type="term" value="F:phosphorelay sensor kinase activity"/>
    <property type="evidence" value="ECO:0007669"/>
    <property type="project" value="InterPro"/>
</dbReference>
<dbReference type="SMART" id="SM00387">
    <property type="entry name" value="HATPase_c"/>
    <property type="match status" value="1"/>
</dbReference>
<keyword evidence="4" id="KW-0808">Transferase</keyword>
<dbReference type="Gene3D" id="1.10.490.70">
    <property type="entry name" value="Histidine kinase N-terminal domain"/>
    <property type="match status" value="1"/>
</dbReference>
<dbReference type="GO" id="GO:0005524">
    <property type="term" value="F:ATP binding"/>
    <property type="evidence" value="ECO:0007669"/>
    <property type="project" value="UniProtKB-KW"/>
</dbReference>
<dbReference type="PROSITE" id="PS50109">
    <property type="entry name" value="HIS_KIN"/>
    <property type="match status" value="1"/>
</dbReference>
<protein>
    <recommendedName>
        <fullName evidence="2">histidine kinase</fullName>
        <ecNumber evidence="2">2.7.13.3</ecNumber>
    </recommendedName>
</protein>
<dbReference type="PRINTS" id="PR00344">
    <property type="entry name" value="BCTRLSENSOR"/>
</dbReference>
<keyword evidence="7" id="KW-0067">ATP-binding</keyword>
<dbReference type="InterPro" id="IPR003594">
    <property type="entry name" value="HATPase_dom"/>
</dbReference>
<dbReference type="CDD" id="cd00075">
    <property type="entry name" value="HATPase"/>
    <property type="match status" value="1"/>
</dbReference>
<evidence type="ECO:0000313" key="10">
    <source>
        <dbReference type="EMBL" id="RID86100.1"/>
    </source>
</evidence>